<organism evidence="1 2">
    <name type="scientific">Taxus chinensis</name>
    <name type="common">Chinese yew</name>
    <name type="synonym">Taxus wallichiana var. chinensis</name>
    <dbReference type="NCBI Taxonomy" id="29808"/>
    <lineage>
        <taxon>Eukaryota</taxon>
        <taxon>Viridiplantae</taxon>
        <taxon>Streptophyta</taxon>
        <taxon>Embryophyta</taxon>
        <taxon>Tracheophyta</taxon>
        <taxon>Spermatophyta</taxon>
        <taxon>Pinopsida</taxon>
        <taxon>Pinidae</taxon>
        <taxon>Conifers II</taxon>
        <taxon>Cupressales</taxon>
        <taxon>Taxaceae</taxon>
        <taxon>Taxus</taxon>
    </lineage>
</organism>
<name>A0AA38G0N9_TAXCH</name>
<dbReference type="AlphaFoldDB" id="A0AA38G0N9"/>
<evidence type="ECO:0000313" key="1">
    <source>
        <dbReference type="EMBL" id="KAH9312704.1"/>
    </source>
</evidence>
<reference evidence="1 2" key="1">
    <citation type="journal article" date="2021" name="Nat. Plants">
        <title>The Taxus genome provides insights into paclitaxel biosynthesis.</title>
        <authorList>
            <person name="Xiong X."/>
            <person name="Gou J."/>
            <person name="Liao Q."/>
            <person name="Li Y."/>
            <person name="Zhou Q."/>
            <person name="Bi G."/>
            <person name="Li C."/>
            <person name="Du R."/>
            <person name="Wang X."/>
            <person name="Sun T."/>
            <person name="Guo L."/>
            <person name="Liang H."/>
            <person name="Lu P."/>
            <person name="Wu Y."/>
            <person name="Zhang Z."/>
            <person name="Ro D.K."/>
            <person name="Shang Y."/>
            <person name="Huang S."/>
            <person name="Yan J."/>
        </authorList>
    </citation>
    <scope>NUCLEOTIDE SEQUENCE [LARGE SCALE GENOMIC DNA]</scope>
    <source>
        <strain evidence="1">Ta-2019</strain>
    </source>
</reference>
<proteinExistence type="predicted"/>
<evidence type="ECO:0000313" key="2">
    <source>
        <dbReference type="Proteomes" id="UP000824469"/>
    </source>
</evidence>
<gene>
    <name evidence="1" type="ORF">KI387_027739</name>
</gene>
<accession>A0AA38G0N9</accession>
<feature type="non-terminal residue" evidence="1">
    <location>
        <position position="63"/>
    </location>
</feature>
<keyword evidence="2" id="KW-1185">Reference proteome</keyword>
<protein>
    <submittedName>
        <fullName evidence="1">Uncharacterized protein</fullName>
    </submittedName>
</protein>
<comment type="caution">
    <text evidence="1">The sequence shown here is derived from an EMBL/GenBank/DDBJ whole genome shotgun (WGS) entry which is preliminary data.</text>
</comment>
<feature type="non-terminal residue" evidence="1">
    <location>
        <position position="1"/>
    </location>
</feature>
<dbReference type="Proteomes" id="UP000824469">
    <property type="component" value="Unassembled WGS sequence"/>
</dbReference>
<sequence>SSNDVGREDDVDLVLMIDVVGARTVIGSMDGIMGKDIIDVDDEVDEVDIGVESMVDMGVGTER</sequence>
<dbReference type="EMBL" id="JAHRHJ020000006">
    <property type="protein sequence ID" value="KAH9312704.1"/>
    <property type="molecule type" value="Genomic_DNA"/>
</dbReference>